<evidence type="ECO:0000256" key="1">
    <source>
        <dbReference type="SAM" id="MobiDB-lite"/>
    </source>
</evidence>
<dbReference type="Pfam" id="PF13966">
    <property type="entry name" value="zf-RVT"/>
    <property type="match status" value="1"/>
</dbReference>
<feature type="compositionally biased region" description="Polar residues" evidence="1">
    <location>
        <begin position="198"/>
        <end position="208"/>
    </location>
</feature>
<feature type="compositionally biased region" description="Polar residues" evidence="1">
    <location>
        <begin position="223"/>
        <end position="238"/>
    </location>
</feature>
<evidence type="ECO:0000313" key="3">
    <source>
        <dbReference type="EMBL" id="KAK1302729.1"/>
    </source>
</evidence>
<gene>
    <name evidence="3" type="ORF">QJS10_CPB12g00248</name>
</gene>
<sequence length="564" mass="63136">MDTSQSKSGSKESLAQSNQFNLLQNLPTELVSEGTTISVLSEGSSVSEVPEDIQVSGMSLETNTTISKVVTRAQSHENAQGQSTQCEAITMEESILSDKVESRQDTISPKENGTLASQGITILDSSKKQEEDANSEPAEDRIGTDCSVVQNKQLSDPKAIEKSSRMEPQSNLGKPGIKGISPSGQISITHPVEDSHHISSTSQNSQRPAPTRKSGRKKKSTYKEANSLLQPKSDQHVLQGNPKKEQQQNESPASDQGLSSLPEEGGLGLRRLGEWNDAAMGVRFWEIASNQPSLWATWIRRKYLKKKNVWTAFPSTTGTLVWKRILKAGEWIRVKTKYIIFQGNSINLWNDPWLNGHGLKHHFHGQTLLYWGPPNVATVNKFIVDGKWRKPHRWPTEFDHLWETILEIDIGGAGPDILIWTGAKLGVVNYNTAWHHVRSRRPSLDWTKAIWNPIQPPRRSFLCWQACLNRLPTLHRLKNHQLVQDDRCLLCSSGTEDVTHLFLHCSFSAFVWAAILKSLGLSRVRQLSLLNQFSWFSSIGKSITEKKLTKRFSVLANGSMTRGE</sequence>
<feature type="region of interest" description="Disordered" evidence="1">
    <location>
        <begin position="98"/>
        <end position="263"/>
    </location>
</feature>
<accession>A0AAV9DNZ4</accession>
<comment type="caution">
    <text evidence="3">The sequence shown here is derived from an EMBL/GenBank/DDBJ whole genome shotgun (WGS) entry which is preliminary data.</text>
</comment>
<dbReference type="Proteomes" id="UP001180020">
    <property type="component" value="Unassembled WGS sequence"/>
</dbReference>
<evidence type="ECO:0000259" key="2">
    <source>
        <dbReference type="Pfam" id="PF13966"/>
    </source>
</evidence>
<feature type="domain" description="Reverse transcriptase zinc-binding" evidence="2">
    <location>
        <begin position="431"/>
        <end position="512"/>
    </location>
</feature>
<feature type="compositionally biased region" description="Polar residues" evidence="1">
    <location>
        <begin position="105"/>
        <end position="124"/>
    </location>
</feature>
<reference evidence="3" key="2">
    <citation type="submission" date="2023-06" db="EMBL/GenBank/DDBJ databases">
        <authorList>
            <person name="Ma L."/>
            <person name="Liu K.-W."/>
            <person name="Li Z."/>
            <person name="Hsiao Y.-Y."/>
            <person name="Qi Y."/>
            <person name="Fu T."/>
            <person name="Tang G."/>
            <person name="Zhang D."/>
            <person name="Sun W.-H."/>
            <person name="Liu D.-K."/>
            <person name="Li Y."/>
            <person name="Chen G.-Z."/>
            <person name="Liu X.-D."/>
            <person name="Liao X.-Y."/>
            <person name="Jiang Y.-T."/>
            <person name="Yu X."/>
            <person name="Hao Y."/>
            <person name="Huang J."/>
            <person name="Zhao X.-W."/>
            <person name="Ke S."/>
            <person name="Chen Y.-Y."/>
            <person name="Wu W.-L."/>
            <person name="Hsu J.-L."/>
            <person name="Lin Y.-F."/>
            <person name="Huang M.-D."/>
            <person name="Li C.-Y."/>
            <person name="Huang L."/>
            <person name="Wang Z.-W."/>
            <person name="Zhao X."/>
            <person name="Zhong W.-Y."/>
            <person name="Peng D.-H."/>
            <person name="Ahmad S."/>
            <person name="Lan S."/>
            <person name="Zhang J.-S."/>
            <person name="Tsai W.-C."/>
            <person name="Van De Peer Y."/>
            <person name="Liu Z.-J."/>
        </authorList>
    </citation>
    <scope>NUCLEOTIDE SEQUENCE</scope>
    <source>
        <strain evidence="3">CP</strain>
        <tissue evidence="3">Leaves</tissue>
    </source>
</reference>
<dbReference type="InterPro" id="IPR026960">
    <property type="entry name" value="RVT-Znf"/>
</dbReference>
<protein>
    <recommendedName>
        <fullName evidence="2">Reverse transcriptase zinc-binding domain-containing protein</fullName>
    </recommendedName>
</protein>
<dbReference type="EMBL" id="JAUJYO010000012">
    <property type="protein sequence ID" value="KAK1302729.1"/>
    <property type="molecule type" value="Genomic_DNA"/>
</dbReference>
<dbReference type="AlphaFoldDB" id="A0AAV9DNZ4"/>
<organism evidence="3 4">
    <name type="scientific">Acorus calamus</name>
    <name type="common">Sweet flag</name>
    <dbReference type="NCBI Taxonomy" id="4465"/>
    <lineage>
        <taxon>Eukaryota</taxon>
        <taxon>Viridiplantae</taxon>
        <taxon>Streptophyta</taxon>
        <taxon>Embryophyta</taxon>
        <taxon>Tracheophyta</taxon>
        <taxon>Spermatophyta</taxon>
        <taxon>Magnoliopsida</taxon>
        <taxon>Liliopsida</taxon>
        <taxon>Acoraceae</taxon>
        <taxon>Acorus</taxon>
    </lineage>
</organism>
<keyword evidence="4" id="KW-1185">Reference proteome</keyword>
<evidence type="ECO:0000313" key="4">
    <source>
        <dbReference type="Proteomes" id="UP001180020"/>
    </source>
</evidence>
<reference evidence="3" key="1">
    <citation type="journal article" date="2023" name="Nat. Commun.">
        <title>Diploid and tetraploid genomes of Acorus and the evolution of monocots.</title>
        <authorList>
            <person name="Ma L."/>
            <person name="Liu K.W."/>
            <person name="Li Z."/>
            <person name="Hsiao Y.Y."/>
            <person name="Qi Y."/>
            <person name="Fu T."/>
            <person name="Tang G.D."/>
            <person name="Zhang D."/>
            <person name="Sun W.H."/>
            <person name="Liu D.K."/>
            <person name="Li Y."/>
            <person name="Chen G.Z."/>
            <person name="Liu X.D."/>
            <person name="Liao X.Y."/>
            <person name="Jiang Y.T."/>
            <person name="Yu X."/>
            <person name="Hao Y."/>
            <person name="Huang J."/>
            <person name="Zhao X.W."/>
            <person name="Ke S."/>
            <person name="Chen Y.Y."/>
            <person name="Wu W.L."/>
            <person name="Hsu J.L."/>
            <person name="Lin Y.F."/>
            <person name="Huang M.D."/>
            <person name="Li C.Y."/>
            <person name="Huang L."/>
            <person name="Wang Z.W."/>
            <person name="Zhao X."/>
            <person name="Zhong W.Y."/>
            <person name="Peng D.H."/>
            <person name="Ahmad S."/>
            <person name="Lan S."/>
            <person name="Zhang J.S."/>
            <person name="Tsai W.C."/>
            <person name="Van de Peer Y."/>
            <person name="Liu Z.J."/>
        </authorList>
    </citation>
    <scope>NUCLEOTIDE SEQUENCE</scope>
    <source>
        <strain evidence="3">CP</strain>
    </source>
</reference>
<name>A0AAV9DNZ4_ACOCL</name>
<proteinExistence type="predicted"/>